<evidence type="ECO:0000313" key="2">
    <source>
        <dbReference type="EMBL" id="AHF79545.1"/>
    </source>
</evidence>
<dbReference type="SUPFAM" id="SSF56300">
    <property type="entry name" value="Metallo-dependent phosphatases"/>
    <property type="match status" value="1"/>
</dbReference>
<accession>W0I533</accession>
<evidence type="ECO:0000259" key="1">
    <source>
        <dbReference type="Pfam" id="PF00149"/>
    </source>
</evidence>
<dbReference type="EMBL" id="CP006965">
    <property type="protein sequence ID" value="AHF79545.1"/>
    <property type="molecule type" value="Genomic_DNA"/>
</dbReference>
<proteinExistence type="predicted"/>
<name>W0I533_9EURY</name>
<dbReference type="KEGG" id="ths:TES1_0148"/>
<feature type="domain" description="Calcineurin-like phosphoesterase" evidence="1">
    <location>
        <begin position="12"/>
        <end position="101"/>
    </location>
</feature>
<keyword evidence="3" id="KW-1185">Reference proteome</keyword>
<dbReference type="InterPro" id="IPR004843">
    <property type="entry name" value="Calcineurin-like_PHP"/>
</dbReference>
<dbReference type="Gene3D" id="3.60.21.10">
    <property type="match status" value="1"/>
</dbReference>
<gene>
    <name evidence="2" type="ORF">TES1_0148</name>
</gene>
<dbReference type="STRING" id="582419.TES1_0148"/>
<evidence type="ECO:0000313" key="3">
    <source>
        <dbReference type="Proteomes" id="UP000019027"/>
    </source>
</evidence>
<sequence>MPEVLLENKEHKIMHISDTPDNIYPFILNLIKRVKPDYIIHTGDLVDNIKLERKPELRNKYENSLKELLLILENSGARVYIVPGNEDDIEILRQNVRISKIVPPGSVVEIEGVKLALGHDYKDVVKINGVDFKLYGHNFRLIPGGINGVLGVNFILLPSKKIVSVKYPEGTNFERGYRLARGL</sequence>
<dbReference type="AlphaFoldDB" id="W0I533"/>
<dbReference type="Proteomes" id="UP000019027">
    <property type="component" value="Chromosome"/>
</dbReference>
<protein>
    <submittedName>
        <fullName evidence="2">Metallo-dependent phosphatase</fullName>
    </submittedName>
</protein>
<dbReference type="HOGENOM" id="CLU_1387638_0_0_2"/>
<dbReference type="GO" id="GO:0016787">
    <property type="term" value="F:hydrolase activity"/>
    <property type="evidence" value="ECO:0007669"/>
    <property type="project" value="InterPro"/>
</dbReference>
<reference evidence="2 3" key="1">
    <citation type="journal article" date="2014" name="Int. J. Syst. Evol. Microbiol.">
        <title>Thermococcus paralvinellae sp. nov. and Thermococcus cleftensis sp. nov. of hyperthermophilic heterotrophs from deep-sea hydrothermal vents.</title>
        <authorList>
            <person name="Hensley S.A."/>
            <person name="Jung J.H."/>
            <person name="Park C.S."/>
            <person name="Holden J.F."/>
        </authorList>
    </citation>
    <scope>NUCLEOTIDE SEQUENCE [LARGE SCALE GENOMIC DNA]</scope>
    <source>
        <strain evidence="2 3">ES1</strain>
    </source>
</reference>
<dbReference type="Pfam" id="PF00149">
    <property type="entry name" value="Metallophos"/>
    <property type="match status" value="1"/>
</dbReference>
<organism evidence="2 3">
    <name type="scientific">Thermococcus paralvinellae</name>
    <dbReference type="NCBI Taxonomy" id="582419"/>
    <lineage>
        <taxon>Archaea</taxon>
        <taxon>Methanobacteriati</taxon>
        <taxon>Methanobacteriota</taxon>
        <taxon>Thermococci</taxon>
        <taxon>Thermococcales</taxon>
        <taxon>Thermococcaceae</taxon>
        <taxon>Thermococcus</taxon>
    </lineage>
</organism>
<dbReference type="InterPro" id="IPR029052">
    <property type="entry name" value="Metallo-depent_PP-like"/>
</dbReference>